<protein>
    <submittedName>
        <fullName evidence="2">Uncharacterized protein</fullName>
    </submittedName>
</protein>
<organism evidence="2 3">
    <name type="scientific">Panicum virgatum</name>
    <name type="common">Blackwell switchgrass</name>
    <dbReference type="NCBI Taxonomy" id="38727"/>
    <lineage>
        <taxon>Eukaryota</taxon>
        <taxon>Viridiplantae</taxon>
        <taxon>Streptophyta</taxon>
        <taxon>Embryophyta</taxon>
        <taxon>Tracheophyta</taxon>
        <taxon>Spermatophyta</taxon>
        <taxon>Magnoliopsida</taxon>
        <taxon>Liliopsida</taxon>
        <taxon>Poales</taxon>
        <taxon>Poaceae</taxon>
        <taxon>PACMAD clade</taxon>
        <taxon>Panicoideae</taxon>
        <taxon>Panicodae</taxon>
        <taxon>Paniceae</taxon>
        <taxon>Panicinae</taxon>
        <taxon>Panicum</taxon>
        <taxon>Panicum sect. Hiantes</taxon>
    </lineage>
</organism>
<accession>A0A8T0V1W6</accession>
<evidence type="ECO:0000313" key="3">
    <source>
        <dbReference type="Proteomes" id="UP000823388"/>
    </source>
</evidence>
<feature type="non-terminal residue" evidence="2">
    <location>
        <position position="83"/>
    </location>
</feature>
<evidence type="ECO:0000256" key="1">
    <source>
        <dbReference type="SAM" id="MobiDB-lite"/>
    </source>
</evidence>
<dbReference type="EMBL" id="CM029041">
    <property type="protein sequence ID" value="KAG2627394.1"/>
    <property type="molecule type" value="Genomic_DNA"/>
</dbReference>
<feature type="region of interest" description="Disordered" evidence="1">
    <location>
        <begin position="1"/>
        <end position="20"/>
    </location>
</feature>
<name>A0A8T0V1W6_PANVG</name>
<comment type="caution">
    <text evidence="2">The sequence shown here is derived from an EMBL/GenBank/DDBJ whole genome shotgun (WGS) entry which is preliminary data.</text>
</comment>
<sequence length="83" mass="9503">MQSIRFTDSEHKNGSNGKMHSGNFFVQLIWVRLIGHPEYLSVLELDIQTKNFQALGRIPELSSAGFLQLAQHIEFVQNFCILI</sequence>
<proteinExistence type="predicted"/>
<gene>
    <name evidence="2" type="ORF">PVAP13_3KG125403</name>
</gene>
<keyword evidence="3" id="KW-1185">Reference proteome</keyword>
<reference evidence="2" key="1">
    <citation type="submission" date="2020-05" db="EMBL/GenBank/DDBJ databases">
        <title>WGS assembly of Panicum virgatum.</title>
        <authorList>
            <person name="Lovell J.T."/>
            <person name="Jenkins J."/>
            <person name="Shu S."/>
            <person name="Juenger T.E."/>
            <person name="Schmutz J."/>
        </authorList>
    </citation>
    <scope>NUCLEOTIDE SEQUENCE</scope>
    <source>
        <strain evidence="2">AP13</strain>
    </source>
</reference>
<dbReference type="Proteomes" id="UP000823388">
    <property type="component" value="Chromosome 3K"/>
</dbReference>
<dbReference type="AlphaFoldDB" id="A0A8T0V1W6"/>
<evidence type="ECO:0000313" key="2">
    <source>
        <dbReference type="EMBL" id="KAG2627394.1"/>
    </source>
</evidence>